<evidence type="ECO:0000313" key="2">
    <source>
        <dbReference type="EMBL" id="GEU29312.1"/>
    </source>
</evidence>
<gene>
    <name evidence="2" type="ORF">Tci_001290</name>
</gene>
<evidence type="ECO:0000256" key="1">
    <source>
        <dbReference type="SAM" id="MobiDB-lite"/>
    </source>
</evidence>
<proteinExistence type="predicted"/>
<reference evidence="2" key="1">
    <citation type="journal article" date="2019" name="Sci. Rep.">
        <title>Draft genome of Tanacetum cinerariifolium, the natural source of mosquito coil.</title>
        <authorList>
            <person name="Yamashiro T."/>
            <person name="Shiraishi A."/>
            <person name="Satake H."/>
            <person name="Nakayama K."/>
        </authorList>
    </citation>
    <scope>NUCLEOTIDE SEQUENCE</scope>
</reference>
<name>A0A699GJ90_TANCI</name>
<dbReference type="EMBL" id="BKCJ010000058">
    <property type="protein sequence ID" value="GEU29312.1"/>
    <property type="molecule type" value="Genomic_DNA"/>
</dbReference>
<feature type="compositionally biased region" description="Polar residues" evidence="1">
    <location>
        <begin position="123"/>
        <end position="135"/>
    </location>
</feature>
<comment type="caution">
    <text evidence="2">The sequence shown here is derived from an EMBL/GenBank/DDBJ whole genome shotgun (WGS) entry which is preliminary data.</text>
</comment>
<dbReference type="AlphaFoldDB" id="A0A699GJ90"/>
<protein>
    <submittedName>
        <fullName evidence="2">MAK10-like protein</fullName>
    </submittedName>
</protein>
<organism evidence="2">
    <name type="scientific">Tanacetum cinerariifolium</name>
    <name type="common">Dalmatian daisy</name>
    <name type="synonym">Chrysanthemum cinerariifolium</name>
    <dbReference type="NCBI Taxonomy" id="118510"/>
    <lineage>
        <taxon>Eukaryota</taxon>
        <taxon>Viridiplantae</taxon>
        <taxon>Streptophyta</taxon>
        <taxon>Embryophyta</taxon>
        <taxon>Tracheophyta</taxon>
        <taxon>Spermatophyta</taxon>
        <taxon>Magnoliopsida</taxon>
        <taxon>eudicotyledons</taxon>
        <taxon>Gunneridae</taxon>
        <taxon>Pentapetalae</taxon>
        <taxon>asterids</taxon>
        <taxon>campanulids</taxon>
        <taxon>Asterales</taxon>
        <taxon>Asteraceae</taxon>
        <taxon>Asteroideae</taxon>
        <taxon>Anthemideae</taxon>
        <taxon>Anthemidinae</taxon>
        <taxon>Tanacetum</taxon>
    </lineage>
</organism>
<sequence>MGDVNSICTLGDYSRPSYKCYRNTIELPEGHNVEPLRSDTIRTIDQSASGKLRDRNAKESWAFLKDLALYDNESWNDPMDFAKPVKEISLPQDVSGTSDRYPIELENQVQRLMEAHLAPRQPIQVNKITSSSTKKPQNDESEEEDQEERINPGNINATPPSPHDPSILFITEKVCKLDSFFESSELVPQSSGTKSVCTKGGDEDVMFIEIIRKNDDSLEEGPRDEGSAMIEGDINSIIDPRLSQVVLGKPFVEISNMTHDPPEGVVRFTNRTDEIAYKMPHMIEQYNLLSDLEIEHIKSVYLRNQEDKKRGVEYMMSKILGFYKECLELRLKYLTGVADKGDVT</sequence>
<accession>A0A699GJ90</accession>
<feature type="region of interest" description="Disordered" evidence="1">
    <location>
        <begin position="116"/>
        <end position="166"/>
    </location>
</feature>